<sequence length="306" mass="33413">MAIIYPLIAVLIWAVNTIVNKLSAGAIDPAAISFYRWFLAVLLLTPFILPGTLRNWKLVKTYWWKLLILSFLGMALYQSLAYYAAYTISALTIGIFVSLIPLLTVLISIIVLKTPPTQGTLFGGLLSFGGILWLISGGDPAQLLEIGIGKGELMMLTAAIAYALYGVLTKRWAIQLPNWQSVYMQALFGMLLLLPGFLMAENVELNAINIPLVLYAGIPASVIAPFVWIQGVMKLGASKAALFMNITPIITAAIAIIFLHEPIHSYHLLGGGLSLIGVILAQRMNKPLGRRPIPSEIEEIRLDKGN</sequence>
<feature type="transmembrane region" description="Helical" evidence="6">
    <location>
        <begin position="34"/>
        <end position="53"/>
    </location>
</feature>
<keyword evidence="4 6" id="KW-1133">Transmembrane helix</keyword>
<gene>
    <name evidence="8" type="ORF">NCTC12151_00458</name>
</gene>
<feature type="transmembrane region" description="Helical" evidence="6">
    <location>
        <begin position="148"/>
        <end position="168"/>
    </location>
</feature>
<dbReference type="InterPro" id="IPR051258">
    <property type="entry name" value="Diverse_Substrate_Transporter"/>
</dbReference>
<evidence type="ECO:0000256" key="3">
    <source>
        <dbReference type="ARBA" id="ARBA00022692"/>
    </source>
</evidence>
<dbReference type="PANTHER" id="PTHR42920:SF11">
    <property type="entry name" value="INNER MEMBRANE PROTEIN YTFF"/>
    <property type="match status" value="1"/>
</dbReference>
<evidence type="ECO:0000259" key="7">
    <source>
        <dbReference type="Pfam" id="PF00892"/>
    </source>
</evidence>
<protein>
    <submittedName>
        <fullName evidence="8">Uncharacterized conserved small protein</fullName>
    </submittedName>
</protein>
<feature type="transmembrane region" description="Helical" evidence="6">
    <location>
        <begin position="62"/>
        <end position="84"/>
    </location>
</feature>
<feature type="transmembrane region" description="Helical" evidence="6">
    <location>
        <begin position="265"/>
        <end position="281"/>
    </location>
</feature>
<evidence type="ECO:0000256" key="4">
    <source>
        <dbReference type="ARBA" id="ARBA00022989"/>
    </source>
</evidence>
<feature type="transmembrane region" description="Helical" evidence="6">
    <location>
        <begin position="90"/>
        <end position="112"/>
    </location>
</feature>
<proteinExistence type="predicted"/>
<feature type="domain" description="EamA" evidence="7">
    <location>
        <begin position="150"/>
        <end position="280"/>
    </location>
</feature>
<dbReference type="InterPro" id="IPR000620">
    <property type="entry name" value="EamA_dom"/>
</dbReference>
<dbReference type="AlphaFoldDB" id="A0A2X4ULX8"/>
<organism evidence="8 9">
    <name type="scientific">Leminorella richardii</name>
    <dbReference type="NCBI Taxonomy" id="158841"/>
    <lineage>
        <taxon>Bacteria</taxon>
        <taxon>Pseudomonadati</taxon>
        <taxon>Pseudomonadota</taxon>
        <taxon>Gammaproteobacteria</taxon>
        <taxon>Enterobacterales</taxon>
        <taxon>Budviciaceae</taxon>
        <taxon>Leminorella</taxon>
    </lineage>
</organism>
<keyword evidence="2" id="KW-1003">Cell membrane</keyword>
<reference evidence="8 9" key="1">
    <citation type="submission" date="2018-06" db="EMBL/GenBank/DDBJ databases">
        <authorList>
            <consortium name="Pathogen Informatics"/>
            <person name="Doyle S."/>
        </authorList>
    </citation>
    <scope>NUCLEOTIDE SEQUENCE [LARGE SCALE GENOMIC DNA]</scope>
    <source>
        <strain evidence="8 9">NCTC12151</strain>
    </source>
</reference>
<evidence type="ECO:0000313" key="8">
    <source>
        <dbReference type="EMBL" id="SQI35572.1"/>
    </source>
</evidence>
<evidence type="ECO:0000256" key="1">
    <source>
        <dbReference type="ARBA" id="ARBA00004651"/>
    </source>
</evidence>
<accession>A0A2X4ULX8</accession>
<dbReference type="EMBL" id="LS483470">
    <property type="protein sequence ID" value="SQI35572.1"/>
    <property type="molecule type" value="Genomic_DNA"/>
</dbReference>
<keyword evidence="5 6" id="KW-0472">Membrane</keyword>
<name>A0A2X4ULX8_9GAMM</name>
<feature type="transmembrane region" description="Helical" evidence="6">
    <location>
        <begin position="180"/>
        <end position="200"/>
    </location>
</feature>
<dbReference type="OrthoDB" id="4167046at2"/>
<keyword evidence="9" id="KW-1185">Reference proteome</keyword>
<keyword evidence="3 6" id="KW-0812">Transmembrane</keyword>
<dbReference type="RefSeq" id="WP_111739109.1">
    <property type="nucleotide sequence ID" value="NZ_LR698987.1"/>
</dbReference>
<dbReference type="GO" id="GO:0005886">
    <property type="term" value="C:plasma membrane"/>
    <property type="evidence" value="ECO:0007669"/>
    <property type="project" value="UniProtKB-SubCell"/>
</dbReference>
<feature type="domain" description="EamA" evidence="7">
    <location>
        <begin position="2"/>
        <end position="135"/>
    </location>
</feature>
<evidence type="ECO:0000256" key="6">
    <source>
        <dbReference type="SAM" id="Phobius"/>
    </source>
</evidence>
<evidence type="ECO:0000256" key="2">
    <source>
        <dbReference type="ARBA" id="ARBA00022475"/>
    </source>
</evidence>
<feature type="transmembrane region" description="Helical" evidence="6">
    <location>
        <begin position="119"/>
        <end position="136"/>
    </location>
</feature>
<feature type="transmembrane region" description="Helical" evidence="6">
    <location>
        <begin position="212"/>
        <end position="229"/>
    </location>
</feature>
<feature type="transmembrane region" description="Helical" evidence="6">
    <location>
        <begin position="241"/>
        <end position="259"/>
    </location>
</feature>
<dbReference type="SUPFAM" id="SSF103481">
    <property type="entry name" value="Multidrug resistance efflux transporter EmrE"/>
    <property type="match status" value="2"/>
</dbReference>
<evidence type="ECO:0000313" key="9">
    <source>
        <dbReference type="Proteomes" id="UP000249005"/>
    </source>
</evidence>
<dbReference type="InterPro" id="IPR037185">
    <property type="entry name" value="EmrE-like"/>
</dbReference>
<comment type="subcellular location">
    <subcellularLocation>
        <location evidence="1">Cell membrane</location>
        <topology evidence="1">Multi-pass membrane protein</topology>
    </subcellularLocation>
</comment>
<dbReference type="Pfam" id="PF00892">
    <property type="entry name" value="EamA"/>
    <property type="match status" value="2"/>
</dbReference>
<dbReference type="PANTHER" id="PTHR42920">
    <property type="entry name" value="OS03G0707200 PROTEIN-RELATED"/>
    <property type="match status" value="1"/>
</dbReference>
<dbReference type="Proteomes" id="UP000249005">
    <property type="component" value="Chromosome 1"/>
</dbReference>
<evidence type="ECO:0000256" key="5">
    <source>
        <dbReference type="ARBA" id="ARBA00023136"/>
    </source>
</evidence>
<dbReference type="KEGG" id="lri:NCTC12151_00458"/>